<proteinExistence type="predicted"/>
<protein>
    <recommendedName>
        <fullName evidence="3">C2 domain-containing protein</fullName>
    </recommendedName>
</protein>
<reference evidence="1 2" key="1">
    <citation type="submission" date="2014-06" db="EMBL/GenBank/DDBJ databases">
        <authorList>
            <consortium name="DOE Joint Genome Institute"/>
            <person name="Kuo A."/>
            <person name="Kohler A."/>
            <person name="Nagy L.G."/>
            <person name="Floudas D."/>
            <person name="Copeland A."/>
            <person name="Barry K.W."/>
            <person name="Cichocki N."/>
            <person name="Veneault-Fourrey C."/>
            <person name="LaButti K."/>
            <person name="Lindquist E.A."/>
            <person name="Lipzen A."/>
            <person name="Lundell T."/>
            <person name="Morin E."/>
            <person name="Murat C."/>
            <person name="Sun H."/>
            <person name="Tunlid A."/>
            <person name="Henrissat B."/>
            <person name="Grigoriev I.V."/>
            <person name="Hibbett D.S."/>
            <person name="Martin F."/>
            <person name="Nordberg H.P."/>
            <person name="Cantor M.N."/>
            <person name="Hua S.X."/>
        </authorList>
    </citation>
    <scope>NUCLEOTIDE SEQUENCE [LARGE SCALE GENOMIC DNA]</scope>
    <source>
        <strain evidence="1 2">ATCC 200175</strain>
    </source>
</reference>
<evidence type="ECO:0000313" key="1">
    <source>
        <dbReference type="EMBL" id="KIJ06359.1"/>
    </source>
</evidence>
<gene>
    <name evidence="1" type="ORF">PAXINDRAFT_20447</name>
</gene>
<reference evidence="2" key="2">
    <citation type="submission" date="2015-01" db="EMBL/GenBank/DDBJ databases">
        <title>Evolutionary Origins and Diversification of the Mycorrhizal Mutualists.</title>
        <authorList>
            <consortium name="DOE Joint Genome Institute"/>
            <consortium name="Mycorrhizal Genomics Consortium"/>
            <person name="Kohler A."/>
            <person name="Kuo A."/>
            <person name="Nagy L.G."/>
            <person name="Floudas D."/>
            <person name="Copeland A."/>
            <person name="Barry K.W."/>
            <person name="Cichocki N."/>
            <person name="Veneault-Fourrey C."/>
            <person name="LaButti K."/>
            <person name="Lindquist E.A."/>
            <person name="Lipzen A."/>
            <person name="Lundell T."/>
            <person name="Morin E."/>
            <person name="Murat C."/>
            <person name="Riley R."/>
            <person name="Ohm R."/>
            <person name="Sun H."/>
            <person name="Tunlid A."/>
            <person name="Henrissat B."/>
            <person name="Grigoriev I.V."/>
            <person name="Hibbett D.S."/>
            <person name="Martin F."/>
        </authorList>
    </citation>
    <scope>NUCLEOTIDE SEQUENCE [LARGE SCALE GENOMIC DNA]</scope>
    <source>
        <strain evidence="2">ATCC 200175</strain>
    </source>
</reference>
<evidence type="ECO:0008006" key="3">
    <source>
        <dbReference type="Google" id="ProtNLM"/>
    </source>
</evidence>
<dbReference type="SUPFAM" id="SSF49562">
    <property type="entry name" value="C2 domain (Calcium/lipid-binding domain, CaLB)"/>
    <property type="match status" value="1"/>
</dbReference>
<sequence length="251" mass="27610">MPQISTLTETVSLISQCPDLTQDRWMQCTSDNVTPQPLADVASDPTVEPEEGVNEDQPGVKLTGFRVFIEDIHLHDPPKIGWSPLGGSFYVKISLDGQVQKTSLTGTCRMPWTKKLIFNGAHDAVILTLTVFAHRILHKDVHLGTIEGKLGLFMGRPSAVHALLDSHRDHSGNTRISFSIGPLYVTEPVSISEVTSDPTINKILSDAECFAPFLEKIKVFASLAEGFAEIHPYAKAAWFILSRVVSLLHDL</sequence>
<dbReference type="Proteomes" id="UP000053647">
    <property type="component" value="Unassembled WGS sequence"/>
</dbReference>
<dbReference type="InterPro" id="IPR035892">
    <property type="entry name" value="C2_domain_sf"/>
</dbReference>
<dbReference type="EMBL" id="KN820364">
    <property type="protein sequence ID" value="KIJ06359.1"/>
    <property type="molecule type" value="Genomic_DNA"/>
</dbReference>
<accession>A0A0C9SML0</accession>
<organism evidence="1 2">
    <name type="scientific">Paxillus involutus ATCC 200175</name>
    <dbReference type="NCBI Taxonomy" id="664439"/>
    <lineage>
        <taxon>Eukaryota</taxon>
        <taxon>Fungi</taxon>
        <taxon>Dikarya</taxon>
        <taxon>Basidiomycota</taxon>
        <taxon>Agaricomycotina</taxon>
        <taxon>Agaricomycetes</taxon>
        <taxon>Agaricomycetidae</taxon>
        <taxon>Boletales</taxon>
        <taxon>Paxilineae</taxon>
        <taxon>Paxillaceae</taxon>
        <taxon>Paxillus</taxon>
    </lineage>
</organism>
<dbReference type="HOGENOM" id="CLU_1107420_0_0_1"/>
<dbReference type="OrthoDB" id="3248304at2759"/>
<name>A0A0C9SML0_PAXIN</name>
<evidence type="ECO:0000313" key="2">
    <source>
        <dbReference type="Proteomes" id="UP000053647"/>
    </source>
</evidence>
<keyword evidence="2" id="KW-1185">Reference proteome</keyword>
<dbReference type="AlphaFoldDB" id="A0A0C9SML0"/>